<keyword evidence="12" id="KW-0833">Ubl conjugation pathway</keyword>
<evidence type="ECO:0000256" key="7">
    <source>
        <dbReference type="ARBA" id="ARBA00022679"/>
    </source>
</evidence>
<feature type="region of interest" description="Disordered" evidence="18">
    <location>
        <begin position="582"/>
        <end position="625"/>
    </location>
</feature>
<dbReference type="PANTHER" id="PTHR46661">
    <property type="entry name" value="E3 UBIQUITIN-PROTEIN LIGASE ZNRF1-LIKE PROTEIN"/>
    <property type="match status" value="1"/>
</dbReference>
<feature type="region of interest" description="Disordered" evidence="18">
    <location>
        <begin position="359"/>
        <end position="407"/>
    </location>
</feature>
<dbReference type="OrthoDB" id="660555at2759"/>
<evidence type="ECO:0000259" key="20">
    <source>
        <dbReference type="PROSITE" id="PS50178"/>
    </source>
</evidence>
<dbReference type="SUPFAM" id="SSF57903">
    <property type="entry name" value="FYVE/PHD zinc finger"/>
    <property type="match status" value="1"/>
</dbReference>
<keyword evidence="10" id="KW-0967">Endosome</keyword>
<sequence length="697" mass="75668">MDRRRSSNFPRPTSSATPDQPSNPINNHARSHSEQTIPQNYSGQRIGAIGSTSGQDRATSGLLRPHLPQSAGHIPGRPSWISTDRPQVDGTLSNGEEHLMLRRRRDPSGHFPSHSSSSFRSLQTMPTAVERKRRLTAEEGGQERRSVLGRPFSPAGEPPSRPNHSILSSSLTPGGAQRHVSSRSVPALIDLTSSSPLGPADPSPNTRSDSREAGGGSSDSDIVLPSWQDDAEAPECQVCETPFSFWYRKHHCRKCGRVVCSNCSPHRITLPRQYIVQPPTPTGEVSANPIDLTGDSPARLNRRSNMFINPALGGGEEVRVCNPCVPDPNLSPPPQPLHNDHLQYWRDSRGSIPGLNTFAPRISSRGESNTNPNAGSQAAIQPQSPGHFPFPSFAPPGGPNTNMNHTHAGAATTADMFLYNAARMYPNAPQGQNLSTPSQQPFPNSAIYSPPPYRPFPTGPHPTTASSLHSTPQPQHQADSSTDHQQGVFEALHIRNLLYGPNPDGQLQDNRIREFHRQHADRMRQWRQSHDTHAPPPPPPKRVVAEEDECPVCGEELPPKSPDGGEAQRERHIEECIQGHFVPGSGGGPSSAPAATTGGTAGPAAQDGGATMGEASTPTPRPRRVTGARGMLVWKASEKDCFDEEGEEQECIICFEEFVPGAELGRLECWCKFHASCIREWWVAKGAGTCPTHQLQE</sequence>
<feature type="region of interest" description="Disordered" evidence="18">
    <location>
        <begin position="428"/>
        <end position="484"/>
    </location>
</feature>
<dbReference type="Proteomes" id="UP000504638">
    <property type="component" value="Unplaced"/>
</dbReference>
<dbReference type="Pfam" id="PF01363">
    <property type="entry name" value="FYVE"/>
    <property type="match status" value="1"/>
</dbReference>
<dbReference type="GO" id="GO:0070936">
    <property type="term" value="P:protein K48-linked ubiquitination"/>
    <property type="evidence" value="ECO:0007669"/>
    <property type="project" value="TreeGrafter"/>
</dbReference>
<evidence type="ECO:0000256" key="6">
    <source>
        <dbReference type="ARBA" id="ARBA00012483"/>
    </source>
</evidence>
<feature type="compositionally biased region" description="Basic and acidic residues" evidence="18">
    <location>
        <begin position="516"/>
        <end position="533"/>
    </location>
</feature>
<dbReference type="InterPro" id="IPR011011">
    <property type="entry name" value="Znf_FYVE_PHD"/>
</dbReference>
<evidence type="ECO:0000256" key="3">
    <source>
        <dbReference type="ARBA" id="ARBA00004177"/>
    </source>
</evidence>
<feature type="region of interest" description="Disordered" evidence="18">
    <location>
        <begin position="516"/>
        <end position="569"/>
    </location>
</feature>
<keyword evidence="11 17" id="KW-0863">Zinc-finger</keyword>
<evidence type="ECO:0000313" key="21">
    <source>
        <dbReference type="EMBL" id="KAF1816180.1"/>
    </source>
</evidence>
<feature type="compositionally biased region" description="Polar residues" evidence="18">
    <location>
        <begin position="7"/>
        <end position="43"/>
    </location>
</feature>
<evidence type="ECO:0000256" key="15">
    <source>
        <dbReference type="ARBA" id="ARBA00023228"/>
    </source>
</evidence>
<evidence type="ECO:0000256" key="8">
    <source>
        <dbReference type="ARBA" id="ARBA00022707"/>
    </source>
</evidence>
<dbReference type="GO" id="GO:0008270">
    <property type="term" value="F:zinc ion binding"/>
    <property type="evidence" value="ECO:0007669"/>
    <property type="project" value="UniProtKB-KW"/>
</dbReference>
<feature type="compositionally biased region" description="Polar residues" evidence="18">
    <location>
        <begin position="429"/>
        <end position="447"/>
    </location>
</feature>
<dbReference type="GO" id="GO:0005768">
    <property type="term" value="C:endosome"/>
    <property type="evidence" value="ECO:0007669"/>
    <property type="project" value="UniProtKB-SubCell"/>
</dbReference>
<feature type="compositionally biased region" description="Polar residues" evidence="18">
    <location>
        <begin position="80"/>
        <end position="94"/>
    </location>
</feature>
<keyword evidence="13" id="KW-0862">Zinc</keyword>
<dbReference type="EMBL" id="ML975150">
    <property type="protein sequence ID" value="KAF1816180.1"/>
    <property type="molecule type" value="Genomic_DNA"/>
</dbReference>
<dbReference type="GO" id="GO:0016020">
    <property type="term" value="C:membrane"/>
    <property type="evidence" value="ECO:0007669"/>
    <property type="project" value="UniProtKB-SubCell"/>
</dbReference>
<dbReference type="PANTHER" id="PTHR46661:SF4">
    <property type="entry name" value="RING-TYPE DOMAIN-CONTAINING PROTEIN"/>
    <property type="match status" value="1"/>
</dbReference>
<evidence type="ECO:0000256" key="1">
    <source>
        <dbReference type="ARBA" id="ARBA00000900"/>
    </source>
</evidence>
<evidence type="ECO:0000313" key="22">
    <source>
        <dbReference type="Proteomes" id="UP000504638"/>
    </source>
</evidence>
<keyword evidence="22" id="KW-1185">Reference proteome</keyword>
<evidence type="ECO:0000259" key="19">
    <source>
        <dbReference type="PROSITE" id="PS50089"/>
    </source>
</evidence>
<accession>A0A6G1GE70</accession>
<evidence type="ECO:0000256" key="9">
    <source>
        <dbReference type="ARBA" id="ARBA00022723"/>
    </source>
</evidence>
<dbReference type="AlphaFoldDB" id="A0A6G1GE70"/>
<dbReference type="InterPro" id="IPR001841">
    <property type="entry name" value="Znf_RING"/>
</dbReference>
<feature type="compositionally biased region" description="Basic and acidic residues" evidence="18">
    <location>
        <begin position="135"/>
        <end position="146"/>
    </location>
</feature>
<reference evidence="23" key="2">
    <citation type="submission" date="2020-04" db="EMBL/GenBank/DDBJ databases">
        <authorList>
            <consortium name="NCBI Genome Project"/>
        </authorList>
    </citation>
    <scope>NUCLEOTIDE SEQUENCE</scope>
    <source>
        <strain evidence="23">CBS 781.70</strain>
    </source>
</reference>
<gene>
    <name evidence="21 23" type="ORF">P152DRAFT_113165</name>
</gene>
<reference evidence="21 23" key="1">
    <citation type="submission" date="2020-01" db="EMBL/GenBank/DDBJ databases">
        <authorList>
            <consortium name="DOE Joint Genome Institute"/>
            <person name="Haridas S."/>
            <person name="Albert R."/>
            <person name="Binder M."/>
            <person name="Bloem J."/>
            <person name="Labutti K."/>
            <person name="Salamov A."/>
            <person name="Andreopoulos B."/>
            <person name="Baker S.E."/>
            <person name="Barry K."/>
            <person name="Bills G."/>
            <person name="Bluhm B.H."/>
            <person name="Cannon C."/>
            <person name="Castanera R."/>
            <person name="Culley D.E."/>
            <person name="Daum C."/>
            <person name="Ezra D."/>
            <person name="Gonzalez J.B."/>
            <person name="Henrissat B."/>
            <person name="Kuo A."/>
            <person name="Liang C."/>
            <person name="Lipzen A."/>
            <person name="Lutzoni F."/>
            <person name="Magnuson J."/>
            <person name="Mondo S."/>
            <person name="Nolan M."/>
            <person name="Ohm R."/>
            <person name="Pangilinan J."/>
            <person name="Park H.-J."/>
            <person name="Ramirez L."/>
            <person name="Alfaro M."/>
            <person name="Sun H."/>
            <person name="Tritt A."/>
            <person name="Yoshinaga Y."/>
            <person name="Zwiers L.-H."/>
            <person name="Turgeon B.G."/>
            <person name="Goodwin S.B."/>
            <person name="Spatafora J.W."/>
            <person name="Crous P.W."/>
            <person name="Grigoriev I.V."/>
        </authorList>
    </citation>
    <scope>NUCLEOTIDE SEQUENCE</scope>
    <source>
        <strain evidence="21 23">CBS 781.70</strain>
    </source>
</reference>
<dbReference type="PROSITE" id="PS50089">
    <property type="entry name" value="ZF_RING_2"/>
    <property type="match status" value="1"/>
</dbReference>
<evidence type="ECO:0000313" key="23">
    <source>
        <dbReference type="RefSeq" id="XP_033537811.1"/>
    </source>
</evidence>
<evidence type="ECO:0000256" key="13">
    <source>
        <dbReference type="ARBA" id="ARBA00022833"/>
    </source>
</evidence>
<organism evidence="21">
    <name type="scientific">Eremomyces bilateralis CBS 781.70</name>
    <dbReference type="NCBI Taxonomy" id="1392243"/>
    <lineage>
        <taxon>Eukaryota</taxon>
        <taxon>Fungi</taxon>
        <taxon>Dikarya</taxon>
        <taxon>Ascomycota</taxon>
        <taxon>Pezizomycotina</taxon>
        <taxon>Dothideomycetes</taxon>
        <taxon>Dothideomycetes incertae sedis</taxon>
        <taxon>Eremomycetales</taxon>
        <taxon>Eremomycetaceae</taxon>
        <taxon>Eremomyces</taxon>
    </lineage>
</organism>
<keyword evidence="9" id="KW-0479">Metal-binding</keyword>
<keyword evidence="14" id="KW-0472">Membrane</keyword>
<feature type="compositionally biased region" description="Polar residues" evidence="18">
    <location>
        <begin position="461"/>
        <end position="484"/>
    </location>
</feature>
<dbReference type="SMART" id="SM00064">
    <property type="entry name" value="FYVE"/>
    <property type="match status" value="1"/>
</dbReference>
<feature type="region of interest" description="Disordered" evidence="18">
    <location>
        <begin position="279"/>
        <end position="298"/>
    </location>
</feature>
<evidence type="ECO:0000256" key="5">
    <source>
        <dbReference type="ARBA" id="ARBA00004906"/>
    </source>
</evidence>
<feature type="domain" description="FYVE-type" evidence="20">
    <location>
        <begin position="230"/>
        <end position="329"/>
    </location>
</feature>
<feature type="compositionally biased region" description="Low complexity" evidence="18">
    <location>
        <begin position="109"/>
        <end position="121"/>
    </location>
</feature>
<feature type="region of interest" description="Disordered" evidence="18">
    <location>
        <begin position="1"/>
        <end position="224"/>
    </location>
</feature>
<feature type="compositionally biased region" description="Low complexity" evidence="18">
    <location>
        <begin position="590"/>
        <end position="609"/>
    </location>
</feature>
<evidence type="ECO:0000256" key="16">
    <source>
        <dbReference type="ARBA" id="ARBA00023288"/>
    </source>
</evidence>
<keyword evidence="7" id="KW-0808">Transferase</keyword>
<feature type="compositionally biased region" description="Polar residues" evidence="18">
    <location>
        <begin position="365"/>
        <end position="384"/>
    </location>
</feature>
<dbReference type="Gene3D" id="3.30.40.10">
    <property type="entry name" value="Zinc/RING finger domain, C3HC4 (zinc finger)"/>
    <property type="match status" value="2"/>
</dbReference>
<reference evidence="23" key="3">
    <citation type="submission" date="2025-04" db="UniProtKB">
        <authorList>
            <consortium name="RefSeq"/>
        </authorList>
    </citation>
    <scope>IDENTIFICATION</scope>
    <source>
        <strain evidence="23">CBS 781.70</strain>
    </source>
</reference>
<name>A0A6G1GE70_9PEZI</name>
<feature type="compositionally biased region" description="Polar residues" evidence="18">
    <location>
        <begin position="162"/>
        <end position="172"/>
    </location>
</feature>
<dbReference type="PROSITE" id="PS50178">
    <property type="entry name" value="ZF_FYVE"/>
    <property type="match status" value="1"/>
</dbReference>
<protein>
    <recommendedName>
        <fullName evidence="6">RING-type E3 ubiquitin transferase</fullName>
        <ecNumber evidence="6">2.3.2.27</ecNumber>
    </recommendedName>
</protein>
<evidence type="ECO:0000256" key="14">
    <source>
        <dbReference type="ARBA" id="ARBA00023136"/>
    </source>
</evidence>
<evidence type="ECO:0000256" key="10">
    <source>
        <dbReference type="ARBA" id="ARBA00022753"/>
    </source>
</evidence>
<comment type="subcellular location">
    <subcellularLocation>
        <location evidence="3">Endosome</location>
    </subcellularLocation>
    <subcellularLocation>
        <location evidence="4">Lysosome</location>
    </subcellularLocation>
    <subcellularLocation>
        <location evidence="2">Membrane</location>
        <topology evidence="2">Peripheral membrane protein</topology>
    </subcellularLocation>
</comment>
<evidence type="ECO:0000256" key="12">
    <source>
        <dbReference type="ARBA" id="ARBA00022786"/>
    </source>
</evidence>
<dbReference type="InterPro" id="IPR013083">
    <property type="entry name" value="Znf_RING/FYVE/PHD"/>
</dbReference>
<comment type="catalytic activity">
    <reaction evidence="1">
        <text>S-ubiquitinyl-[E2 ubiquitin-conjugating enzyme]-L-cysteine + [acceptor protein]-L-lysine = [E2 ubiquitin-conjugating enzyme]-L-cysteine + N(6)-ubiquitinyl-[acceptor protein]-L-lysine.</text>
        <dbReference type="EC" id="2.3.2.27"/>
    </reaction>
</comment>
<dbReference type="GO" id="GO:0061630">
    <property type="term" value="F:ubiquitin protein ligase activity"/>
    <property type="evidence" value="ECO:0007669"/>
    <property type="project" value="UniProtKB-EC"/>
</dbReference>
<dbReference type="SUPFAM" id="SSF57850">
    <property type="entry name" value="RING/U-box"/>
    <property type="match status" value="1"/>
</dbReference>
<proteinExistence type="predicted"/>
<dbReference type="GO" id="GO:0043161">
    <property type="term" value="P:proteasome-mediated ubiquitin-dependent protein catabolic process"/>
    <property type="evidence" value="ECO:0007669"/>
    <property type="project" value="TreeGrafter"/>
</dbReference>
<feature type="domain" description="RING-type" evidence="19">
    <location>
        <begin position="651"/>
        <end position="694"/>
    </location>
</feature>
<evidence type="ECO:0000256" key="11">
    <source>
        <dbReference type="ARBA" id="ARBA00022771"/>
    </source>
</evidence>
<dbReference type="EC" id="2.3.2.27" evidence="6"/>
<evidence type="ECO:0000256" key="17">
    <source>
        <dbReference type="PROSITE-ProRule" id="PRU00175"/>
    </source>
</evidence>
<evidence type="ECO:0000256" key="2">
    <source>
        <dbReference type="ARBA" id="ARBA00004170"/>
    </source>
</evidence>
<dbReference type="GeneID" id="54414217"/>
<comment type="pathway">
    <text evidence="5">Protein modification; protein ubiquitination.</text>
</comment>
<keyword evidence="16" id="KW-0449">Lipoprotein</keyword>
<evidence type="ECO:0000256" key="4">
    <source>
        <dbReference type="ARBA" id="ARBA00004371"/>
    </source>
</evidence>
<dbReference type="CDD" id="cd16489">
    <property type="entry name" value="mRING-CH-C4HC2H_ZNRF"/>
    <property type="match status" value="1"/>
</dbReference>
<dbReference type="RefSeq" id="XP_033537811.1">
    <property type="nucleotide sequence ID" value="XM_033673647.1"/>
</dbReference>
<keyword evidence="15" id="KW-0458">Lysosome</keyword>
<dbReference type="InterPro" id="IPR000306">
    <property type="entry name" value="Znf_FYVE"/>
</dbReference>
<keyword evidence="8" id="KW-0519">Myristate</keyword>
<dbReference type="InterPro" id="IPR051878">
    <property type="entry name" value="ZNRF_ubiq-protein_ligase"/>
</dbReference>
<dbReference type="InterPro" id="IPR017455">
    <property type="entry name" value="Znf_FYVE-rel"/>
</dbReference>
<evidence type="ECO:0000256" key="18">
    <source>
        <dbReference type="SAM" id="MobiDB-lite"/>
    </source>
</evidence>
<feature type="compositionally biased region" description="Pro residues" evidence="18">
    <location>
        <begin position="449"/>
        <end position="460"/>
    </location>
</feature>